<organism evidence="12">
    <name type="scientific">hydrothermal vent metagenome</name>
    <dbReference type="NCBI Taxonomy" id="652676"/>
    <lineage>
        <taxon>unclassified sequences</taxon>
        <taxon>metagenomes</taxon>
        <taxon>ecological metagenomes</taxon>
    </lineage>
</organism>
<dbReference type="AlphaFoldDB" id="A0A3B0UWF1"/>
<dbReference type="GO" id="GO:0016787">
    <property type="term" value="F:hydrolase activity"/>
    <property type="evidence" value="ECO:0007669"/>
    <property type="project" value="UniProtKB-KW"/>
</dbReference>
<dbReference type="PANTHER" id="PTHR30194:SF3">
    <property type="entry name" value="CROSSOVER JUNCTION ENDODEOXYRIBONUCLEASE RUVC"/>
    <property type="match status" value="1"/>
</dbReference>
<keyword evidence="11" id="KW-0234">DNA repair</keyword>
<dbReference type="Gene3D" id="3.30.420.10">
    <property type="entry name" value="Ribonuclease H-like superfamily/Ribonuclease H"/>
    <property type="match status" value="1"/>
</dbReference>
<evidence type="ECO:0000256" key="6">
    <source>
        <dbReference type="ARBA" id="ARBA00022763"/>
    </source>
</evidence>
<evidence type="ECO:0000256" key="4">
    <source>
        <dbReference type="ARBA" id="ARBA00022723"/>
    </source>
</evidence>
<keyword evidence="10" id="KW-0233">DNA recombination</keyword>
<dbReference type="CDD" id="cd16962">
    <property type="entry name" value="RuvC"/>
    <property type="match status" value="1"/>
</dbReference>
<proteinExistence type="inferred from homology"/>
<evidence type="ECO:0000256" key="5">
    <source>
        <dbReference type="ARBA" id="ARBA00022759"/>
    </source>
</evidence>
<evidence type="ECO:0000256" key="9">
    <source>
        <dbReference type="ARBA" id="ARBA00023125"/>
    </source>
</evidence>
<dbReference type="NCBIfam" id="TIGR00228">
    <property type="entry name" value="ruvC"/>
    <property type="match status" value="1"/>
</dbReference>
<dbReference type="InterPro" id="IPR036397">
    <property type="entry name" value="RNaseH_sf"/>
</dbReference>
<dbReference type="SUPFAM" id="SSF53098">
    <property type="entry name" value="Ribonuclease H-like"/>
    <property type="match status" value="1"/>
</dbReference>
<dbReference type="InterPro" id="IPR002176">
    <property type="entry name" value="X-over_junc_endoDNase_RuvC"/>
</dbReference>
<accession>A0A3B0UWF1</accession>
<dbReference type="GO" id="GO:0006281">
    <property type="term" value="P:DNA repair"/>
    <property type="evidence" value="ECO:0007669"/>
    <property type="project" value="UniProtKB-KW"/>
</dbReference>
<evidence type="ECO:0000313" key="12">
    <source>
        <dbReference type="EMBL" id="VAW24086.1"/>
    </source>
</evidence>
<dbReference type="GO" id="GO:0004520">
    <property type="term" value="F:DNA endonuclease activity"/>
    <property type="evidence" value="ECO:0007669"/>
    <property type="project" value="InterPro"/>
</dbReference>
<dbReference type="HAMAP" id="MF_00034">
    <property type="entry name" value="RuvC"/>
    <property type="match status" value="1"/>
</dbReference>
<evidence type="ECO:0000256" key="1">
    <source>
        <dbReference type="ARBA" id="ARBA00009518"/>
    </source>
</evidence>
<keyword evidence="7 12" id="KW-0378">Hydrolase</keyword>
<dbReference type="GO" id="GO:0006310">
    <property type="term" value="P:DNA recombination"/>
    <property type="evidence" value="ECO:0007669"/>
    <property type="project" value="UniProtKB-KW"/>
</dbReference>
<dbReference type="GO" id="GO:0003677">
    <property type="term" value="F:DNA binding"/>
    <property type="evidence" value="ECO:0007669"/>
    <property type="project" value="UniProtKB-KW"/>
</dbReference>
<comment type="similarity">
    <text evidence="1">Belongs to the RuvC family.</text>
</comment>
<gene>
    <name evidence="12" type="ORF">MNBD_BACTEROID01-2742</name>
</gene>
<dbReference type="GO" id="GO:0046872">
    <property type="term" value="F:metal ion binding"/>
    <property type="evidence" value="ECO:0007669"/>
    <property type="project" value="UniProtKB-KW"/>
</dbReference>
<evidence type="ECO:0000256" key="11">
    <source>
        <dbReference type="ARBA" id="ARBA00023204"/>
    </source>
</evidence>
<name>A0A3B0UWF1_9ZZZZ</name>
<reference evidence="12" key="1">
    <citation type="submission" date="2018-06" db="EMBL/GenBank/DDBJ databases">
        <authorList>
            <person name="Zhirakovskaya E."/>
        </authorList>
    </citation>
    <scope>NUCLEOTIDE SEQUENCE</scope>
</reference>
<keyword evidence="5" id="KW-0255">Endonuclease</keyword>
<dbReference type="FunFam" id="3.30.420.10:FF:000002">
    <property type="entry name" value="Crossover junction endodeoxyribonuclease RuvC"/>
    <property type="match status" value="1"/>
</dbReference>
<sequence length="185" mass="21025">MPETKNLKILGIDPGTQVTGYGLVEIRSNKPVILNTGVIRPGKFDDHYQRLKYLHERALHIIDQYKPDVMALEAPFYGKNVQSMLKLGRAQGVIMAAGLYRSLTIYEYAPLLVKQSITGMGRASKEQVAYFLKQLFDLDEIPKDLDVSDSVAVAICHFLQQNRPAGKKEYKNWNEYIRKNPGKIK</sequence>
<dbReference type="InterPro" id="IPR012337">
    <property type="entry name" value="RNaseH-like_sf"/>
</dbReference>
<dbReference type="PANTHER" id="PTHR30194">
    <property type="entry name" value="CROSSOVER JUNCTION ENDODEOXYRIBONUCLEASE RUVC"/>
    <property type="match status" value="1"/>
</dbReference>
<keyword evidence="3" id="KW-0540">Nuclease</keyword>
<keyword evidence="4" id="KW-0479">Metal-binding</keyword>
<keyword evidence="6" id="KW-0227">DNA damage</keyword>
<dbReference type="EC" id="3.1.22.4" evidence="12"/>
<evidence type="ECO:0000256" key="3">
    <source>
        <dbReference type="ARBA" id="ARBA00022722"/>
    </source>
</evidence>
<evidence type="ECO:0000256" key="7">
    <source>
        <dbReference type="ARBA" id="ARBA00022801"/>
    </source>
</evidence>
<keyword evidence="2" id="KW-0963">Cytoplasm</keyword>
<keyword evidence="9" id="KW-0238">DNA-binding</keyword>
<dbReference type="PRINTS" id="PR00696">
    <property type="entry name" value="RSOLVASERUVC"/>
</dbReference>
<dbReference type="EMBL" id="UOEP01000204">
    <property type="protein sequence ID" value="VAW24086.1"/>
    <property type="molecule type" value="Genomic_DNA"/>
</dbReference>
<evidence type="ECO:0000256" key="2">
    <source>
        <dbReference type="ARBA" id="ARBA00022490"/>
    </source>
</evidence>
<evidence type="ECO:0000256" key="10">
    <source>
        <dbReference type="ARBA" id="ARBA00023172"/>
    </source>
</evidence>
<keyword evidence="8" id="KW-0460">Magnesium</keyword>
<evidence type="ECO:0000256" key="8">
    <source>
        <dbReference type="ARBA" id="ARBA00022842"/>
    </source>
</evidence>
<dbReference type="Pfam" id="PF02075">
    <property type="entry name" value="RuvC"/>
    <property type="match status" value="1"/>
</dbReference>
<protein>
    <submittedName>
        <fullName evidence="12">Crossover junction endodeoxyribonuclease RuvC</fullName>
        <ecNumber evidence="12">3.1.22.4</ecNumber>
    </submittedName>
</protein>